<dbReference type="GO" id="GO:0022857">
    <property type="term" value="F:transmembrane transporter activity"/>
    <property type="evidence" value="ECO:0007669"/>
    <property type="project" value="InterPro"/>
</dbReference>
<feature type="transmembrane region" description="Helical" evidence="1">
    <location>
        <begin position="507"/>
        <end position="525"/>
    </location>
</feature>
<dbReference type="Pfam" id="PF04632">
    <property type="entry name" value="FUSC"/>
    <property type="match status" value="1"/>
</dbReference>
<sequence>MSLHAPFKRRARLPKSVRWSAQAASPALRVTAHSMLHRALSGAGGRITKLLDPAFLLTPQWAYIFKSVASAALAYLVAYVLQLETPYSAASTVLLVTHMNQGVVLAKGSWRLIGTMIGGLVAILLMGLFIQAPSLFLISFGVWLGLCSMAATVLRHFRAVGAAVAGYTVGFATYGALEMPEHALNVVLGRTATVAVGVACLGLVTALFSKRATRERLEAAIAHQINNVGKLVLDRVSREHSADASPDLVAGSFAIDDLLELSRSESPEVAICADAVREGLASLFGATLGAMEIAFGATFNQPAVVAAREQISSHLPDAMRLVESGQESQVKKALATVAQLRHRLNAIAKDSEANGTDPQVLVTLDLLSEIVADWEGAVIGLVRLYNGRAHHSPDFRFHRDWEGGTRNAIRSVIGIVSGGAFGIATGWHDWSLLLLLLAPYSVILATTGNPTAGAVSFVKGTAAAAIPAFICAFFILPEIQGFPFLIIVMVPFWIAGLYATTIPRYTFAGLAYLVAFNTFISATNPMTFDMPGYFNKVLGWMIAVIATWLVLKLVLESSRFPWRPFRLSQAAMA</sequence>
<organism evidence="2 3">
    <name type="scientific">Cupriavidus metallidurans</name>
    <dbReference type="NCBI Taxonomy" id="119219"/>
    <lineage>
        <taxon>Bacteria</taxon>
        <taxon>Pseudomonadati</taxon>
        <taxon>Pseudomonadota</taxon>
        <taxon>Betaproteobacteria</taxon>
        <taxon>Burkholderiales</taxon>
        <taxon>Burkholderiaceae</taxon>
        <taxon>Cupriavidus</taxon>
    </lineage>
</organism>
<name>A0A482IX30_9BURK</name>
<dbReference type="AlphaFoldDB" id="A0A482IX30"/>
<gene>
    <name evidence="2" type="ORF">DDF84_022660</name>
</gene>
<keyword evidence="1" id="KW-0472">Membrane</keyword>
<evidence type="ECO:0000313" key="3">
    <source>
        <dbReference type="Proteomes" id="UP000253772"/>
    </source>
</evidence>
<accession>A0A482IX30</accession>
<dbReference type="GO" id="GO:0005886">
    <property type="term" value="C:plasma membrane"/>
    <property type="evidence" value="ECO:0007669"/>
    <property type="project" value="InterPro"/>
</dbReference>
<dbReference type="OrthoDB" id="6538131at2"/>
<proteinExistence type="predicted"/>
<feature type="transmembrane region" description="Helical" evidence="1">
    <location>
        <begin position="482"/>
        <end position="500"/>
    </location>
</feature>
<feature type="transmembrane region" description="Helical" evidence="1">
    <location>
        <begin position="183"/>
        <end position="208"/>
    </location>
</feature>
<reference evidence="2 3" key="1">
    <citation type="submission" date="2019-03" db="EMBL/GenBank/DDBJ databases">
        <title>Comparative insights into the high quality Complete genome sequence of highly metal resistant Cupriavidus metallidurans strain BS1 isolated from a gold-copper mine.</title>
        <authorList>
            <person name="Mazhar H.S."/>
            <person name="Rensing C."/>
        </authorList>
    </citation>
    <scope>NUCLEOTIDE SEQUENCE [LARGE SCALE GENOMIC DNA]</scope>
    <source>
        <strain evidence="2 3">BS1</strain>
    </source>
</reference>
<feature type="transmembrane region" description="Helical" evidence="1">
    <location>
        <begin position="537"/>
        <end position="555"/>
    </location>
</feature>
<evidence type="ECO:0000313" key="2">
    <source>
        <dbReference type="EMBL" id="QBP12526.1"/>
    </source>
</evidence>
<dbReference type="EMBL" id="CP037901">
    <property type="protein sequence ID" value="QBP12526.1"/>
    <property type="molecule type" value="Genomic_DNA"/>
</dbReference>
<keyword evidence="1" id="KW-0812">Transmembrane</keyword>
<feature type="transmembrane region" description="Helical" evidence="1">
    <location>
        <begin position="136"/>
        <end position="154"/>
    </location>
</feature>
<dbReference type="Proteomes" id="UP000253772">
    <property type="component" value="Chromosome c2"/>
</dbReference>
<keyword evidence="1" id="KW-1133">Transmembrane helix</keyword>
<feature type="transmembrane region" description="Helical" evidence="1">
    <location>
        <begin position="454"/>
        <end position="476"/>
    </location>
</feature>
<protein>
    <submittedName>
        <fullName evidence="2">FUSC family protein</fullName>
    </submittedName>
</protein>
<feature type="transmembrane region" description="Helical" evidence="1">
    <location>
        <begin position="159"/>
        <end position="177"/>
    </location>
</feature>
<dbReference type="InterPro" id="IPR006726">
    <property type="entry name" value="PHBA_efflux_AaeB/fusaric-R"/>
</dbReference>
<feature type="transmembrane region" description="Helical" evidence="1">
    <location>
        <begin position="430"/>
        <end position="447"/>
    </location>
</feature>
<evidence type="ECO:0000256" key="1">
    <source>
        <dbReference type="SAM" id="Phobius"/>
    </source>
</evidence>
<feature type="transmembrane region" description="Helical" evidence="1">
    <location>
        <begin position="112"/>
        <end position="130"/>
    </location>
</feature>
<feature type="transmembrane region" description="Helical" evidence="1">
    <location>
        <begin position="407"/>
        <end position="424"/>
    </location>
</feature>